<proteinExistence type="predicted"/>
<dbReference type="AlphaFoldDB" id="A0A835W9T1"/>
<dbReference type="InterPro" id="IPR032710">
    <property type="entry name" value="NTF2-like_dom_sf"/>
</dbReference>
<feature type="domain" description="YchJ-like middle NTF2-like" evidence="1">
    <location>
        <begin position="66"/>
        <end position="186"/>
    </location>
</feature>
<dbReference type="OrthoDB" id="539593at2759"/>
<dbReference type="InterPro" id="IPR048469">
    <property type="entry name" value="YchJ-like_M"/>
</dbReference>
<dbReference type="SUPFAM" id="SSF54427">
    <property type="entry name" value="NTF2-like"/>
    <property type="match status" value="1"/>
</dbReference>
<reference evidence="2" key="1">
    <citation type="journal article" date="2020" name="bioRxiv">
        <title>Comparative genomics of Chlamydomonas.</title>
        <authorList>
            <person name="Craig R.J."/>
            <person name="Hasan A.R."/>
            <person name="Ness R.W."/>
            <person name="Keightley P.D."/>
        </authorList>
    </citation>
    <scope>NUCLEOTIDE SEQUENCE</scope>
    <source>
        <strain evidence="2">SAG 7.73</strain>
    </source>
</reference>
<dbReference type="Pfam" id="PF02810">
    <property type="entry name" value="SEC-C"/>
    <property type="match status" value="1"/>
</dbReference>
<protein>
    <recommendedName>
        <fullName evidence="1">YchJ-like middle NTF2-like domain-containing protein</fullName>
    </recommendedName>
</protein>
<keyword evidence="3" id="KW-1185">Reference proteome</keyword>
<gene>
    <name evidence="2" type="ORF">HXX76_002387</name>
</gene>
<dbReference type="PANTHER" id="PTHR33747">
    <property type="entry name" value="UPF0225 PROTEIN SCO1677"/>
    <property type="match status" value="1"/>
</dbReference>
<sequence>MSSASRGLTRAPLAASLSRSVRVSAGFGFGKKGEASKSKDCPCGSGSEYKACCERYHKSLTIQAPTAEAVLRARFTAYAKKEWKYVVRTTHPDNPNQQGTISADGKFRTTFEEDIKVSMYNFDFVKLSVLGQEPGAHENEMILDFQIDIKQKLDDKARKLDKPIPRSIREKALFVRSGDGAWEFLRAMDSNWDRDKVEYREPAAAAQ</sequence>
<evidence type="ECO:0000259" key="1">
    <source>
        <dbReference type="Pfam" id="PF17775"/>
    </source>
</evidence>
<name>A0A835W9T1_CHLIN</name>
<dbReference type="Pfam" id="PF17775">
    <property type="entry name" value="YchJ_M-like"/>
    <property type="match status" value="1"/>
</dbReference>
<accession>A0A835W9T1</accession>
<evidence type="ECO:0000313" key="3">
    <source>
        <dbReference type="Proteomes" id="UP000650467"/>
    </source>
</evidence>
<evidence type="ECO:0000313" key="2">
    <source>
        <dbReference type="EMBL" id="KAG2442301.1"/>
    </source>
</evidence>
<comment type="caution">
    <text evidence="2">The sequence shown here is derived from an EMBL/GenBank/DDBJ whole genome shotgun (WGS) entry which is preliminary data.</text>
</comment>
<dbReference type="EMBL" id="JAEHOC010000004">
    <property type="protein sequence ID" value="KAG2442301.1"/>
    <property type="molecule type" value="Genomic_DNA"/>
</dbReference>
<dbReference type="PANTHER" id="PTHR33747:SF1">
    <property type="entry name" value="ADENYLATE CYCLASE-ASSOCIATED CAP C-TERMINAL DOMAIN-CONTAINING PROTEIN"/>
    <property type="match status" value="1"/>
</dbReference>
<dbReference type="Proteomes" id="UP000650467">
    <property type="component" value="Unassembled WGS sequence"/>
</dbReference>
<organism evidence="2 3">
    <name type="scientific">Chlamydomonas incerta</name>
    <dbReference type="NCBI Taxonomy" id="51695"/>
    <lineage>
        <taxon>Eukaryota</taxon>
        <taxon>Viridiplantae</taxon>
        <taxon>Chlorophyta</taxon>
        <taxon>core chlorophytes</taxon>
        <taxon>Chlorophyceae</taxon>
        <taxon>CS clade</taxon>
        <taxon>Chlamydomonadales</taxon>
        <taxon>Chlamydomonadaceae</taxon>
        <taxon>Chlamydomonas</taxon>
    </lineage>
</organism>
<dbReference type="Gene3D" id="3.10.450.50">
    <property type="match status" value="1"/>
</dbReference>
<dbReference type="InterPro" id="IPR004027">
    <property type="entry name" value="SEC_C_motif"/>
</dbReference>